<accession>A0A8T0HKM2</accession>
<organism evidence="1 2">
    <name type="scientific">Ceratodon purpureus</name>
    <name type="common">Fire moss</name>
    <name type="synonym">Dicranum purpureum</name>
    <dbReference type="NCBI Taxonomy" id="3225"/>
    <lineage>
        <taxon>Eukaryota</taxon>
        <taxon>Viridiplantae</taxon>
        <taxon>Streptophyta</taxon>
        <taxon>Embryophyta</taxon>
        <taxon>Bryophyta</taxon>
        <taxon>Bryophytina</taxon>
        <taxon>Bryopsida</taxon>
        <taxon>Dicranidae</taxon>
        <taxon>Pseudoditrichales</taxon>
        <taxon>Ditrichaceae</taxon>
        <taxon>Ceratodon</taxon>
    </lineage>
</organism>
<protein>
    <submittedName>
        <fullName evidence="1">Uncharacterized protein</fullName>
    </submittedName>
</protein>
<evidence type="ECO:0000313" key="1">
    <source>
        <dbReference type="EMBL" id="KAG0571342.1"/>
    </source>
</evidence>
<name>A0A8T0HKM2_CERPU</name>
<gene>
    <name evidence="1" type="ORF">KC19_VG003400</name>
</gene>
<keyword evidence="2" id="KW-1185">Reference proteome</keyword>
<proteinExistence type="predicted"/>
<sequence length="43" mass="4602">MPLLRLCYAASAVSNVCLCVYSCGSKASLVRSLASVTEYICRV</sequence>
<evidence type="ECO:0000313" key="2">
    <source>
        <dbReference type="Proteomes" id="UP000822688"/>
    </source>
</evidence>
<comment type="caution">
    <text evidence="1">The sequence shown here is derived from an EMBL/GenBank/DDBJ whole genome shotgun (WGS) entry which is preliminary data.</text>
</comment>
<reference evidence="1" key="1">
    <citation type="submission" date="2020-06" db="EMBL/GenBank/DDBJ databases">
        <title>WGS assembly of Ceratodon purpureus strain R40.</title>
        <authorList>
            <person name="Carey S.B."/>
            <person name="Jenkins J."/>
            <person name="Shu S."/>
            <person name="Lovell J.T."/>
            <person name="Sreedasyam A."/>
            <person name="Maumus F."/>
            <person name="Tiley G.P."/>
            <person name="Fernandez-Pozo N."/>
            <person name="Barry K."/>
            <person name="Chen C."/>
            <person name="Wang M."/>
            <person name="Lipzen A."/>
            <person name="Daum C."/>
            <person name="Saski C.A."/>
            <person name="Payton A.C."/>
            <person name="Mcbreen J.C."/>
            <person name="Conrad R.E."/>
            <person name="Kollar L.M."/>
            <person name="Olsson S."/>
            <person name="Huttunen S."/>
            <person name="Landis J.B."/>
            <person name="Wickett N.J."/>
            <person name="Johnson M.G."/>
            <person name="Rensing S.A."/>
            <person name="Grimwood J."/>
            <person name="Schmutz J."/>
            <person name="Mcdaniel S.F."/>
        </authorList>
    </citation>
    <scope>NUCLEOTIDE SEQUENCE</scope>
    <source>
        <strain evidence="1">R40</strain>
    </source>
</reference>
<dbReference type="AlphaFoldDB" id="A0A8T0HKM2"/>
<dbReference type="EMBL" id="CM026426">
    <property type="protein sequence ID" value="KAG0571342.1"/>
    <property type="molecule type" value="Genomic_DNA"/>
</dbReference>
<dbReference type="Proteomes" id="UP000822688">
    <property type="component" value="Chromosome V"/>
</dbReference>